<reference evidence="1 2" key="1">
    <citation type="journal article" date="2012" name="Genome Biol.">
        <title>Genome and low-iron response of an oceanic diatom adapted to chronic iron limitation.</title>
        <authorList>
            <person name="Lommer M."/>
            <person name="Specht M."/>
            <person name="Roy A.S."/>
            <person name="Kraemer L."/>
            <person name="Andreson R."/>
            <person name="Gutowska M.A."/>
            <person name="Wolf J."/>
            <person name="Bergner S.V."/>
            <person name="Schilhabel M.B."/>
            <person name="Klostermeier U.C."/>
            <person name="Beiko R.G."/>
            <person name="Rosenstiel P."/>
            <person name="Hippler M."/>
            <person name="Laroche J."/>
        </authorList>
    </citation>
    <scope>NUCLEOTIDE SEQUENCE [LARGE SCALE GENOMIC DNA]</scope>
    <source>
        <strain evidence="1 2">CCMP1005</strain>
    </source>
</reference>
<dbReference type="EMBL" id="AGNL01039199">
    <property type="protein sequence ID" value="EJK52814.1"/>
    <property type="molecule type" value="Genomic_DNA"/>
</dbReference>
<protein>
    <submittedName>
        <fullName evidence="1">Uncharacterized protein</fullName>
    </submittedName>
</protein>
<gene>
    <name evidence="1" type="ORF">THAOC_27874</name>
</gene>
<evidence type="ECO:0000313" key="2">
    <source>
        <dbReference type="Proteomes" id="UP000266841"/>
    </source>
</evidence>
<dbReference type="OrthoDB" id="10687556at2759"/>
<evidence type="ECO:0000313" key="1">
    <source>
        <dbReference type="EMBL" id="EJK52814.1"/>
    </source>
</evidence>
<keyword evidence="2" id="KW-1185">Reference proteome</keyword>
<dbReference type="Proteomes" id="UP000266841">
    <property type="component" value="Unassembled WGS sequence"/>
</dbReference>
<sequence length="311" mass="34684">ELISFGVESRLRNLLCSTNLSSDGCSFSEVAIELRSASPLSLLAENLSTRDFEDRITVLEQCRRVIDVFNSSFTAPLEQMVSAEYEEEIFRALSSIKDLLESSDLKEALDFVHKSEGESITLNEQMALCKKARNKLHHMLLSAIDLGLPLNKTSLLKGIADASSWDDLAVPEFDVDKHGSKTVGKSIEISLQAERLGFAIHRPLYQRLAMGIVLTPEPRSDEESSSQRNVSLELVGLCQRALCGTDEDASNDTKRRLAAEILSEPLMTLIKQQRWEEGEQSLPSIEIFSSLISRPPMYFSDVPTLRLVAYC</sequence>
<feature type="non-terminal residue" evidence="1">
    <location>
        <position position="1"/>
    </location>
</feature>
<comment type="caution">
    <text evidence="1">The sequence shown here is derived from an EMBL/GenBank/DDBJ whole genome shotgun (WGS) entry which is preliminary data.</text>
</comment>
<name>K0RKI5_THAOC</name>
<organism evidence="1 2">
    <name type="scientific">Thalassiosira oceanica</name>
    <name type="common">Marine diatom</name>
    <dbReference type="NCBI Taxonomy" id="159749"/>
    <lineage>
        <taxon>Eukaryota</taxon>
        <taxon>Sar</taxon>
        <taxon>Stramenopiles</taxon>
        <taxon>Ochrophyta</taxon>
        <taxon>Bacillariophyta</taxon>
        <taxon>Coscinodiscophyceae</taxon>
        <taxon>Thalassiosirophycidae</taxon>
        <taxon>Thalassiosirales</taxon>
        <taxon>Thalassiosiraceae</taxon>
        <taxon>Thalassiosira</taxon>
    </lineage>
</organism>
<accession>K0RKI5</accession>
<proteinExistence type="predicted"/>
<dbReference type="AlphaFoldDB" id="K0RKI5"/>